<dbReference type="InterPro" id="IPR016032">
    <property type="entry name" value="Sig_transdc_resp-reg_C-effctor"/>
</dbReference>
<dbReference type="AlphaFoldDB" id="A0A2S7IFI0"/>
<evidence type="ECO:0000256" key="3">
    <source>
        <dbReference type="ARBA" id="ARBA00023015"/>
    </source>
</evidence>
<keyword evidence="5" id="KW-0804">Transcription</keyword>
<dbReference type="SUPFAM" id="SSF52172">
    <property type="entry name" value="CheY-like"/>
    <property type="match status" value="1"/>
</dbReference>
<keyword evidence="3" id="KW-0805">Transcription regulation</keyword>
<dbReference type="GO" id="GO:0006355">
    <property type="term" value="P:regulation of DNA-templated transcription"/>
    <property type="evidence" value="ECO:0007669"/>
    <property type="project" value="InterPro"/>
</dbReference>
<accession>A0A2S7IFI0</accession>
<dbReference type="OrthoDB" id="5343479at2"/>
<dbReference type="InterPro" id="IPR036388">
    <property type="entry name" value="WH-like_DNA-bd_sf"/>
</dbReference>
<keyword evidence="11" id="KW-1185">Reference proteome</keyword>
<evidence type="ECO:0000256" key="1">
    <source>
        <dbReference type="ARBA" id="ARBA00022553"/>
    </source>
</evidence>
<protein>
    <submittedName>
        <fullName evidence="10">DNA-binding response regulator</fullName>
    </submittedName>
</protein>
<comment type="caution">
    <text evidence="10">The sequence shown here is derived from an EMBL/GenBank/DDBJ whole genome shotgun (WGS) entry which is preliminary data.</text>
</comment>
<dbReference type="Proteomes" id="UP000239590">
    <property type="component" value="Unassembled WGS sequence"/>
</dbReference>
<feature type="domain" description="Response regulatory" evidence="8">
    <location>
        <begin position="3"/>
        <end position="117"/>
    </location>
</feature>
<evidence type="ECO:0000259" key="8">
    <source>
        <dbReference type="PROSITE" id="PS50110"/>
    </source>
</evidence>
<dbReference type="InterPro" id="IPR001867">
    <property type="entry name" value="OmpR/PhoB-type_DNA-bd"/>
</dbReference>
<organism evidence="10 11">
    <name type="scientific">Siphonobacter curvatus</name>
    <dbReference type="NCBI Taxonomy" id="2094562"/>
    <lineage>
        <taxon>Bacteria</taxon>
        <taxon>Pseudomonadati</taxon>
        <taxon>Bacteroidota</taxon>
        <taxon>Cytophagia</taxon>
        <taxon>Cytophagales</taxon>
        <taxon>Cytophagaceae</taxon>
        <taxon>Siphonobacter</taxon>
    </lineage>
</organism>
<dbReference type="GO" id="GO:0032993">
    <property type="term" value="C:protein-DNA complex"/>
    <property type="evidence" value="ECO:0007669"/>
    <property type="project" value="TreeGrafter"/>
</dbReference>
<feature type="modified residue" description="4-aspartylphosphate" evidence="6">
    <location>
        <position position="52"/>
    </location>
</feature>
<evidence type="ECO:0000259" key="9">
    <source>
        <dbReference type="PROSITE" id="PS51755"/>
    </source>
</evidence>
<dbReference type="Pfam" id="PF00072">
    <property type="entry name" value="Response_reg"/>
    <property type="match status" value="1"/>
</dbReference>
<dbReference type="Gene3D" id="6.10.250.690">
    <property type="match status" value="1"/>
</dbReference>
<gene>
    <name evidence="10" type="ORF">C5O19_23130</name>
</gene>
<dbReference type="PROSITE" id="PS50110">
    <property type="entry name" value="RESPONSE_REGULATORY"/>
    <property type="match status" value="1"/>
</dbReference>
<feature type="domain" description="OmpR/PhoB-type" evidence="9">
    <location>
        <begin position="127"/>
        <end position="224"/>
    </location>
</feature>
<dbReference type="PANTHER" id="PTHR48111:SF40">
    <property type="entry name" value="PHOSPHATE REGULON TRANSCRIPTIONAL REGULATORY PROTEIN PHOB"/>
    <property type="match status" value="1"/>
</dbReference>
<dbReference type="SMART" id="SM00862">
    <property type="entry name" value="Trans_reg_C"/>
    <property type="match status" value="1"/>
</dbReference>
<dbReference type="GO" id="GO:0005829">
    <property type="term" value="C:cytosol"/>
    <property type="evidence" value="ECO:0007669"/>
    <property type="project" value="TreeGrafter"/>
</dbReference>
<dbReference type="PANTHER" id="PTHR48111">
    <property type="entry name" value="REGULATOR OF RPOS"/>
    <property type="match status" value="1"/>
</dbReference>
<dbReference type="FunFam" id="3.40.50.2300:FF:000002">
    <property type="entry name" value="DNA-binding response regulator PhoP"/>
    <property type="match status" value="1"/>
</dbReference>
<evidence type="ECO:0000256" key="2">
    <source>
        <dbReference type="ARBA" id="ARBA00023012"/>
    </source>
</evidence>
<keyword evidence="2" id="KW-0902">Two-component regulatory system</keyword>
<dbReference type="InterPro" id="IPR001789">
    <property type="entry name" value="Sig_transdc_resp-reg_receiver"/>
</dbReference>
<dbReference type="Gene3D" id="1.10.10.10">
    <property type="entry name" value="Winged helix-like DNA-binding domain superfamily/Winged helix DNA-binding domain"/>
    <property type="match status" value="1"/>
</dbReference>
<dbReference type="CDD" id="cd00383">
    <property type="entry name" value="trans_reg_C"/>
    <property type="match status" value="1"/>
</dbReference>
<evidence type="ECO:0000256" key="5">
    <source>
        <dbReference type="ARBA" id="ARBA00023163"/>
    </source>
</evidence>
<dbReference type="PROSITE" id="PS51755">
    <property type="entry name" value="OMPR_PHOB"/>
    <property type="match status" value="1"/>
</dbReference>
<feature type="DNA-binding region" description="OmpR/PhoB-type" evidence="7">
    <location>
        <begin position="127"/>
        <end position="224"/>
    </location>
</feature>
<dbReference type="InterPro" id="IPR011006">
    <property type="entry name" value="CheY-like_superfamily"/>
</dbReference>
<dbReference type="GO" id="GO:0000156">
    <property type="term" value="F:phosphorelay response regulator activity"/>
    <property type="evidence" value="ECO:0007669"/>
    <property type="project" value="TreeGrafter"/>
</dbReference>
<keyword evidence="1 6" id="KW-0597">Phosphoprotein</keyword>
<dbReference type="EMBL" id="PTRA01000007">
    <property type="protein sequence ID" value="PQA54064.1"/>
    <property type="molecule type" value="Genomic_DNA"/>
</dbReference>
<dbReference type="Gene3D" id="3.40.50.2300">
    <property type="match status" value="1"/>
</dbReference>
<evidence type="ECO:0000313" key="10">
    <source>
        <dbReference type="EMBL" id="PQA54064.1"/>
    </source>
</evidence>
<dbReference type="GO" id="GO:0000976">
    <property type="term" value="F:transcription cis-regulatory region binding"/>
    <property type="evidence" value="ECO:0007669"/>
    <property type="project" value="TreeGrafter"/>
</dbReference>
<name>A0A2S7IFI0_9BACT</name>
<sequence>MVRVLLVEDDETLGFVVQDNLVQEGYAVDLQTDGKAGLQAFIAGTYDVCLLDVMLPEMDGFTLAEQIRSSGSQVPIIFLTARSLKEDRIRGFKLGGDDYLTKPFSMEELVLRMEAILRRMEVRTPESYLLHFGAYQLDTRNRRLSCGDFSIHLTARETDLLKMLAGRANEIIPRDEILVRLWGKSDYFLGRSLDVFVSRLRKYLSQDKTLRLVSVHGVGFRLEV</sequence>
<dbReference type="SUPFAM" id="SSF46894">
    <property type="entry name" value="C-terminal effector domain of the bipartite response regulators"/>
    <property type="match status" value="1"/>
</dbReference>
<evidence type="ECO:0000256" key="6">
    <source>
        <dbReference type="PROSITE-ProRule" id="PRU00169"/>
    </source>
</evidence>
<evidence type="ECO:0000313" key="11">
    <source>
        <dbReference type="Proteomes" id="UP000239590"/>
    </source>
</evidence>
<keyword evidence="4 7" id="KW-0238">DNA-binding</keyword>
<evidence type="ECO:0000256" key="4">
    <source>
        <dbReference type="ARBA" id="ARBA00023125"/>
    </source>
</evidence>
<dbReference type="SMART" id="SM00448">
    <property type="entry name" value="REC"/>
    <property type="match status" value="1"/>
</dbReference>
<dbReference type="Pfam" id="PF00486">
    <property type="entry name" value="Trans_reg_C"/>
    <property type="match status" value="1"/>
</dbReference>
<dbReference type="CDD" id="cd17574">
    <property type="entry name" value="REC_OmpR"/>
    <property type="match status" value="1"/>
</dbReference>
<dbReference type="InterPro" id="IPR039420">
    <property type="entry name" value="WalR-like"/>
</dbReference>
<dbReference type="RefSeq" id="WP_104715760.1">
    <property type="nucleotide sequence ID" value="NZ_PTRA01000007.1"/>
</dbReference>
<evidence type="ECO:0000256" key="7">
    <source>
        <dbReference type="PROSITE-ProRule" id="PRU01091"/>
    </source>
</evidence>
<reference evidence="11" key="1">
    <citation type="submission" date="2018-02" db="EMBL/GenBank/DDBJ databases">
        <title>Genome sequencing of Solimonas sp. HR-BB.</title>
        <authorList>
            <person name="Lee Y."/>
            <person name="Jeon C.O."/>
        </authorList>
    </citation>
    <scope>NUCLEOTIDE SEQUENCE [LARGE SCALE GENOMIC DNA]</scope>
    <source>
        <strain evidence="11">HR-U</strain>
    </source>
</reference>
<proteinExistence type="predicted"/>